<protein>
    <submittedName>
        <fullName evidence="2">Acyltransferase</fullName>
    </submittedName>
</protein>
<proteinExistence type="predicted"/>
<reference evidence="2 3" key="1">
    <citation type="journal article" date="2013" name="Int. J. Syst. Evol. Microbiol.">
        <title>Hoeflea suaedae sp. nov., an endophytic bacterium isolated from the root of the halophyte Suaeda maritima.</title>
        <authorList>
            <person name="Chung E.J."/>
            <person name="Park J.A."/>
            <person name="Pramanik P."/>
            <person name="Bibi F."/>
            <person name="Jeon C.O."/>
            <person name="Chung Y.R."/>
        </authorList>
    </citation>
    <scope>NUCLEOTIDE SEQUENCE [LARGE SCALE GENOMIC DNA]</scope>
    <source>
        <strain evidence="2 3">YC6898</strain>
    </source>
</reference>
<evidence type="ECO:0000313" key="3">
    <source>
        <dbReference type="Proteomes" id="UP000295131"/>
    </source>
</evidence>
<dbReference type="InterPro" id="IPR011004">
    <property type="entry name" value="Trimer_LpxA-like_sf"/>
</dbReference>
<keyword evidence="3" id="KW-1185">Reference proteome</keyword>
<evidence type="ECO:0000313" key="2">
    <source>
        <dbReference type="EMBL" id="TDH38441.1"/>
    </source>
</evidence>
<sequence length="200" mass="22014">MAGKDVFRRAKPIIAVMNLISGLMPRFLFTATWPIVELVPWKLGIAIRYLWAKRLAKSCGDNVVFETGVRVTYWEQIELGNNVSIFETCYLDGKGGIRIGDDVSIAHQSSLISFDFDFASYDGPMKYSPMRLKRIEIGNDCMIFSGVRIFGGAQLAGRTVIAANAVVREGTYEPGIYAGMPAEWKKPVGGTENTKFGSAG</sequence>
<keyword evidence="1" id="KW-0812">Transmembrane</keyword>
<dbReference type="InterPro" id="IPR051159">
    <property type="entry name" value="Hexapeptide_acetyltransf"/>
</dbReference>
<dbReference type="EMBL" id="SMSI01000001">
    <property type="protein sequence ID" value="TDH38441.1"/>
    <property type="molecule type" value="Genomic_DNA"/>
</dbReference>
<dbReference type="Proteomes" id="UP000295131">
    <property type="component" value="Unassembled WGS sequence"/>
</dbReference>
<keyword evidence="1" id="KW-1133">Transmembrane helix</keyword>
<dbReference type="OrthoDB" id="9815592at2"/>
<accession>A0A4R5PP65</accession>
<dbReference type="PANTHER" id="PTHR23416">
    <property type="entry name" value="SIALIC ACID SYNTHASE-RELATED"/>
    <property type="match status" value="1"/>
</dbReference>
<evidence type="ECO:0000256" key="1">
    <source>
        <dbReference type="SAM" id="Phobius"/>
    </source>
</evidence>
<name>A0A4R5PP65_9HYPH</name>
<keyword evidence="2" id="KW-0012">Acyltransferase</keyword>
<dbReference type="CDD" id="cd04647">
    <property type="entry name" value="LbH_MAT_like"/>
    <property type="match status" value="1"/>
</dbReference>
<comment type="caution">
    <text evidence="2">The sequence shown here is derived from an EMBL/GenBank/DDBJ whole genome shotgun (WGS) entry which is preliminary data.</text>
</comment>
<keyword evidence="1" id="KW-0472">Membrane</keyword>
<organism evidence="2 3">
    <name type="scientific">Pseudohoeflea suaedae</name>
    <dbReference type="NCBI Taxonomy" id="877384"/>
    <lineage>
        <taxon>Bacteria</taxon>
        <taxon>Pseudomonadati</taxon>
        <taxon>Pseudomonadota</taxon>
        <taxon>Alphaproteobacteria</taxon>
        <taxon>Hyphomicrobiales</taxon>
        <taxon>Rhizobiaceae</taxon>
        <taxon>Pseudohoeflea</taxon>
    </lineage>
</organism>
<dbReference type="AlphaFoldDB" id="A0A4R5PP65"/>
<dbReference type="GO" id="GO:0016746">
    <property type="term" value="F:acyltransferase activity"/>
    <property type="evidence" value="ECO:0007669"/>
    <property type="project" value="UniProtKB-KW"/>
</dbReference>
<dbReference type="Gene3D" id="2.160.10.10">
    <property type="entry name" value="Hexapeptide repeat proteins"/>
    <property type="match status" value="1"/>
</dbReference>
<keyword evidence="2" id="KW-0808">Transferase</keyword>
<gene>
    <name evidence="2" type="ORF">E2A64_04830</name>
</gene>
<dbReference type="SUPFAM" id="SSF51161">
    <property type="entry name" value="Trimeric LpxA-like enzymes"/>
    <property type="match status" value="1"/>
</dbReference>
<dbReference type="RefSeq" id="WP_133283276.1">
    <property type="nucleotide sequence ID" value="NZ_SMSI01000001.1"/>
</dbReference>
<feature type="transmembrane region" description="Helical" evidence="1">
    <location>
        <begin position="12"/>
        <end position="36"/>
    </location>
</feature>